<sequence>MLEITSLKNGIVIDHVKAGNGIKIFELLGLAELDEQVALILNAESTNMGRKDIIKVENHQDLNLDIVSIIDPKATVNIIENEKVVEKKDLELPEVVENVLTCQNPKCISTSERSVVSKFILIDPEEKKYKCAYCDHIYDVEE</sequence>
<dbReference type="Pfam" id="PF02748">
    <property type="entry name" value="PyrI_C"/>
    <property type="match status" value="1"/>
</dbReference>
<evidence type="ECO:0000313" key="9">
    <source>
        <dbReference type="Proteomes" id="UP000255124"/>
    </source>
</evidence>
<dbReference type="InterPro" id="IPR002801">
    <property type="entry name" value="Asp_carbamoylTrfase_reg"/>
</dbReference>
<dbReference type="GO" id="GO:0016740">
    <property type="term" value="F:transferase activity"/>
    <property type="evidence" value="ECO:0007669"/>
    <property type="project" value="UniProtKB-KW"/>
</dbReference>
<dbReference type="SUPFAM" id="SSF57825">
    <property type="entry name" value="Aspartate carbamoyltransferase, Regulatory-chain, C-terminal domain"/>
    <property type="match status" value="1"/>
</dbReference>
<dbReference type="OrthoDB" id="5599321at2"/>
<dbReference type="GO" id="GO:0006221">
    <property type="term" value="P:pyrimidine nucleotide biosynthetic process"/>
    <property type="evidence" value="ECO:0007669"/>
    <property type="project" value="UniProtKB-KW"/>
</dbReference>
<dbReference type="Gene3D" id="3.30.70.140">
    <property type="entry name" value="Aspartate carbamoyltransferase regulatory subunit, N-terminal domain"/>
    <property type="match status" value="1"/>
</dbReference>
<evidence type="ECO:0000259" key="4">
    <source>
        <dbReference type="Pfam" id="PF01948"/>
    </source>
</evidence>
<evidence type="ECO:0000256" key="1">
    <source>
        <dbReference type="ARBA" id="ARBA00022723"/>
    </source>
</evidence>
<dbReference type="InterPro" id="IPR036793">
    <property type="entry name" value="Asp_carbatrfase_reg_N_sf"/>
</dbReference>
<keyword evidence="8" id="KW-1185">Reference proteome</keyword>
<dbReference type="GO" id="GO:0006207">
    <property type="term" value="P:'de novo' pyrimidine nucleobase biosynthetic process"/>
    <property type="evidence" value="ECO:0007669"/>
    <property type="project" value="InterPro"/>
</dbReference>
<dbReference type="AlphaFoldDB" id="A0A2I1M9P2"/>
<dbReference type="SUPFAM" id="SSF54893">
    <property type="entry name" value="Aspartate carbamoyltransferase, Regulatory-chain, N-terminal domain"/>
    <property type="match status" value="1"/>
</dbReference>
<feature type="domain" description="Aspartate carbamoyltransferase regulatory subunit C-terminal" evidence="5">
    <location>
        <begin position="96"/>
        <end position="141"/>
    </location>
</feature>
<accession>A0A2I1M9P2</accession>
<dbReference type="NCBIfam" id="NF002063">
    <property type="entry name" value="PRK00893.1-3"/>
    <property type="match status" value="1"/>
</dbReference>
<dbReference type="InterPro" id="IPR020545">
    <property type="entry name" value="Asp_carbamoyltransf_reg_N"/>
</dbReference>
<dbReference type="GO" id="GO:0009347">
    <property type="term" value="C:aspartate carbamoyltransferase complex"/>
    <property type="evidence" value="ECO:0007669"/>
    <property type="project" value="InterPro"/>
</dbReference>
<feature type="domain" description="Aspartate carbamoyltransferase regulatory subunit N-terminal" evidence="4">
    <location>
        <begin position="2"/>
        <end position="90"/>
    </location>
</feature>
<name>A0A2I1M9P2_9FIRM</name>
<dbReference type="GO" id="GO:0046872">
    <property type="term" value="F:metal ion binding"/>
    <property type="evidence" value="ECO:0007669"/>
    <property type="project" value="UniProtKB-KW"/>
</dbReference>
<evidence type="ECO:0000259" key="5">
    <source>
        <dbReference type="Pfam" id="PF02748"/>
    </source>
</evidence>
<dbReference type="RefSeq" id="WP_101539972.1">
    <property type="nucleotide sequence ID" value="NZ_CALTZC010000005.1"/>
</dbReference>
<reference evidence="7 9" key="2">
    <citation type="submission" date="2018-06" db="EMBL/GenBank/DDBJ databases">
        <authorList>
            <consortium name="Pathogen Informatics"/>
            <person name="Doyle S."/>
        </authorList>
    </citation>
    <scope>NUCLEOTIDE SEQUENCE [LARGE SCALE GENOMIC DNA]</scope>
    <source>
        <strain evidence="7 9">NCTC9810</strain>
    </source>
</reference>
<evidence type="ECO:0000313" key="6">
    <source>
        <dbReference type="EMBL" id="PKZ16873.1"/>
    </source>
</evidence>
<evidence type="ECO:0000256" key="2">
    <source>
        <dbReference type="ARBA" id="ARBA00022833"/>
    </source>
</evidence>
<dbReference type="EMBL" id="PKGS01000002">
    <property type="protein sequence ID" value="PKZ16873.1"/>
    <property type="molecule type" value="Genomic_DNA"/>
</dbReference>
<evidence type="ECO:0000313" key="8">
    <source>
        <dbReference type="Proteomes" id="UP000234335"/>
    </source>
</evidence>
<protein>
    <submittedName>
        <fullName evidence="7">Aspartate carbamoyltransferase regulatory chain</fullName>
    </submittedName>
    <submittedName>
        <fullName evidence="6">Aspartate carbamoyltransferase regulatory subunit</fullName>
    </submittedName>
</protein>
<dbReference type="Proteomes" id="UP000255124">
    <property type="component" value="Unassembled WGS sequence"/>
</dbReference>
<dbReference type="Proteomes" id="UP000234335">
    <property type="component" value="Unassembled WGS sequence"/>
</dbReference>
<dbReference type="EMBL" id="UFTA01000002">
    <property type="protein sequence ID" value="SUU92178.1"/>
    <property type="molecule type" value="Genomic_DNA"/>
</dbReference>
<dbReference type="PANTHER" id="PTHR35805:SF1">
    <property type="entry name" value="ASPARTATE CARBAMOYLTRANSFERASE REGULATORY CHAIN"/>
    <property type="match status" value="1"/>
</dbReference>
<dbReference type="InterPro" id="IPR036792">
    <property type="entry name" value="Asp_carbatrfase_reg_C_sf"/>
</dbReference>
<dbReference type="Gene3D" id="2.30.30.20">
    <property type="entry name" value="Aspartate carbamoyltransferase regulatory subunit, C-terminal domain"/>
    <property type="match status" value="1"/>
</dbReference>
<proteinExistence type="predicted"/>
<organism evidence="6 8">
    <name type="scientific">Anaerococcus octavius</name>
    <dbReference type="NCBI Taxonomy" id="54007"/>
    <lineage>
        <taxon>Bacteria</taxon>
        <taxon>Bacillati</taxon>
        <taxon>Bacillota</taxon>
        <taxon>Tissierellia</taxon>
        <taxon>Tissierellales</taxon>
        <taxon>Peptoniphilaceae</taxon>
        <taxon>Anaerococcus</taxon>
    </lineage>
</organism>
<evidence type="ECO:0000256" key="3">
    <source>
        <dbReference type="ARBA" id="ARBA00022975"/>
    </source>
</evidence>
<gene>
    <name evidence="7" type="primary">pyrI</name>
    <name evidence="6" type="ORF">CYJ34_03545</name>
    <name evidence="7" type="ORF">NCTC9810_00499</name>
</gene>
<keyword evidence="2" id="KW-0862">Zinc</keyword>
<dbReference type="Pfam" id="PF01948">
    <property type="entry name" value="PyrI"/>
    <property type="match status" value="1"/>
</dbReference>
<keyword evidence="3" id="KW-0665">Pyrimidine biosynthesis</keyword>
<evidence type="ECO:0000313" key="7">
    <source>
        <dbReference type="EMBL" id="SUU92178.1"/>
    </source>
</evidence>
<dbReference type="PANTHER" id="PTHR35805">
    <property type="entry name" value="ASPARTATE CARBAMOYLTRANSFERASE REGULATORY CHAIN"/>
    <property type="match status" value="1"/>
</dbReference>
<keyword evidence="1" id="KW-0479">Metal-binding</keyword>
<reference evidence="6 8" key="1">
    <citation type="submission" date="2017-12" db="EMBL/GenBank/DDBJ databases">
        <title>Phylogenetic diversity of female urinary microbiome.</title>
        <authorList>
            <person name="Thomas-White K."/>
            <person name="Wolfe A.J."/>
        </authorList>
    </citation>
    <scope>NUCLEOTIDE SEQUENCE [LARGE SCALE GENOMIC DNA]</scope>
    <source>
        <strain evidence="6 8">UMB0119</strain>
    </source>
</reference>
<keyword evidence="6" id="KW-0808">Transferase</keyword>
<dbReference type="InterPro" id="IPR020542">
    <property type="entry name" value="Asp_carbamoyltrfase_reg_C"/>
</dbReference>